<evidence type="ECO:0000256" key="1">
    <source>
        <dbReference type="SAM" id="SignalP"/>
    </source>
</evidence>
<feature type="chain" id="PRO_5011609481" evidence="1">
    <location>
        <begin position="27"/>
        <end position="450"/>
    </location>
</feature>
<gene>
    <name evidence="2" type="ORF">SAMN05216186_11522</name>
</gene>
<dbReference type="InterPro" id="IPR059226">
    <property type="entry name" value="Choice_anch_Q_dom"/>
</dbReference>
<dbReference type="InterPro" id="IPR026457">
    <property type="entry name" value="CSLREA_Nterm"/>
</dbReference>
<dbReference type="AlphaFoldDB" id="A0A1G9HFD0"/>
<protein>
    <submittedName>
        <fullName evidence="2">CSLREA domain-containing protein</fullName>
    </submittedName>
</protein>
<dbReference type="Proteomes" id="UP000198706">
    <property type="component" value="Unassembled WGS sequence"/>
</dbReference>
<accession>A0A1G9HFD0</accession>
<dbReference type="SUPFAM" id="SSF51126">
    <property type="entry name" value="Pectin lyase-like"/>
    <property type="match status" value="1"/>
</dbReference>
<sequence length="450" mass="48205">MSRFISSAFKAIPFTLLSAAGTTAGAVDFLVTTEKDQFDGQCNAHCSLRDAVQAANEFPGADRILLGAATYVLDRAAPDENGIPLEEDDNLNGDLDIRDELVIQGLGEARTEIRGEALNDRIVEVRPDAKLTLARLKISGGAGHINGGALENHGEAILNRVTLSDNQALARRADDPGNGGAIANFGTLGIFSSMLVNNEAKAGEDTGYGGALFNQGDVFVRDTLFRDGRANNVWGESGSGGAIYNVGRVDIARSTFIGNWVGEFGRGGTLVNDRAGVVKLTNTTFSDNVAISPVIVNEQPNQAGTPSLELVNVTVVDNIGIGVYNGGRLRIRNSLIAGNWDEMGEYTYPCWNSGNRYRYEAIGLVLGNGGGNCSADRYVEERYTLTRLVHPLTAFDERTYVHALRYNSMALDAGIGSCTSHDQRRRPRPRDGDGDGVAVCDLGAYERARP</sequence>
<evidence type="ECO:0000313" key="2">
    <source>
        <dbReference type="EMBL" id="SDL11579.1"/>
    </source>
</evidence>
<reference evidence="2 3" key="1">
    <citation type="submission" date="2016-10" db="EMBL/GenBank/DDBJ databases">
        <authorList>
            <person name="de Groot N.N."/>
        </authorList>
    </citation>
    <scope>NUCLEOTIDE SEQUENCE [LARGE SCALE GENOMIC DNA]</scope>
    <source>
        <strain evidence="2 3">JCM 21544</strain>
    </source>
</reference>
<proteinExistence type="predicted"/>
<keyword evidence="3" id="KW-1185">Reference proteome</keyword>
<name>A0A1G9HFD0_9PSED</name>
<organism evidence="2 3">
    <name type="scientific">Pseudomonas indica</name>
    <dbReference type="NCBI Taxonomy" id="137658"/>
    <lineage>
        <taxon>Bacteria</taxon>
        <taxon>Pseudomonadati</taxon>
        <taxon>Pseudomonadota</taxon>
        <taxon>Gammaproteobacteria</taxon>
        <taxon>Pseudomonadales</taxon>
        <taxon>Pseudomonadaceae</taxon>
        <taxon>Pseudomonas</taxon>
    </lineage>
</organism>
<dbReference type="RefSeq" id="WP_169715830.1">
    <property type="nucleotide sequence ID" value="NZ_CBKZNZ010000090.1"/>
</dbReference>
<dbReference type="NCBIfam" id="NF041518">
    <property type="entry name" value="choice_anch_Q"/>
    <property type="match status" value="1"/>
</dbReference>
<dbReference type="STRING" id="137658.SAMN05216186_11522"/>
<dbReference type="InterPro" id="IPR011050">
    <property type="entry name" value="Pectin_lyase_fold/virulence"/>
</dbReference>
<feature type="signal peptide" evidence="1">
    <location>
        <begin position="1"/>
        <end position="26"/>
    </location>
</feature>
<evidence type="ECO:0000313" key="3">
    <source>
        <dbReference type="Proteomes" id="UP000198706"/>
    </source>
</evidence>
<dbReference type="NCBIfam" id="TIGR04214">
    <property type="entry name" value="CSLREA_Nterm"/>
    <property type="match status" value="1"/>
</dbReference>
<keyword evidence="1" id="KW-0732">Signal</keyword>
<dbReference type="EMBL" id="FNFD01000015">
    <property type="protein sequence ID" value="SDL11579.1"/>
    <property type="molecule type" value="Genomic_DNA"/>
</dbReference>